<feature type="compositionally biased region" description="Low complexity" evidence="6">
    <location>
        <begin position="242"/>
        <end position="259"/>
    </location>
</feature>
<organism evidence="7">
    <name type="scientific">Cyprideis torosa</name>
    <dbReference type="NCBI Taxonomy" id="163714"/>
    <lineage>
        <taxon>Eukaryota</taxon>
        <taxon>Metazoa</taxon>
        <taxon>Ecdysozoa</taxon>
        <taxon>Arthropoda</taxon>
        <taxon>Crustacea</taxon>
        <taxon>Oligostraca</taxon>
        <taxon>Ostracoda</taxon>
        <taxon>Podocopa</taxon>
        <taxon>Podocopida</taxon>
        <taxon>Cytherocopina</taxon>
        <taxon>Cytheroidea</taxon>
        <taxon>Cytherideidae</taxon>
        <taxon>Cyprideis</taxon>
    </lineage>
</organism>
<dbReference type="PROSITE" id="PS00028">
    <property type="entry name" value="ZINC_FINGER_C2H2_1"/>
    <property type="match status" value="2"/>
</dbReference>
<proteinExistence type="predicted"/>
<evidence type="ECO:0000256" key="6">
    <source>
        <dbReference type="SAM" id="MobiDB-lite"/>
    </source>
</evidence>
<dbReference type="InterPro" id="IPR013087">
    <property type="entry name" value="Znf_C2H2_type"/>
</dbReference>
<dbReference type="GO" id="GO:0006357">
    <property type="term" value="P:regulation of transcription by RNA polymerase II"/>
    <property type="evidence" value="ECO:0007669"/>
    <property type="project" value="TreeGrafter"/>
</dbReference>
<dbReference type="Pfam" id="PF00096">
    <property type="entry name" value="zf-C2H2"/>
    <property type="match status" value="1"/>
</dbReference>
<keyword evidence="3" id="KW-0863">Zinc-finger</keyword>
<dbReference type="PANTHER" id="PTHR23110">
    <property type="entry name" value="BTB DOMAIN TRANSCRIPTION FACTOR"/>
    <property type="match status" value="1"/>
</dbReference>
<name>A0A7R8W5E6_9CRUS</name>
<gene>
    <name evidence="7" type="ORF">CTOB1V02_LOCUS510</name>
</gene>
<feature type="compositionally biased region" description="Acidic residues" evidence="6">
    <location>
        <begin position="289"/>
        <end position="307"/>
    </location>
</feature>
<dbReference type="GO" id="GO:0008270">
    <property type="term" value="F:zinc ion binding"/>
    <property type="evidence" value="ECO:0007669"/>
    <property type="project" value="UniProtKB-KW"/>
</dbReference>
<evidence type="ECO:0000256" key="1">
    <source>
        <dbReference type="ARBA" id="ARBA00022723"/>
    </source>
</evidence>
<dbReference type="InterPro" id="IPR000210">
    <property type="entry name" value="BTB/POZ_dom"/>
</dbReference>
<feature type="compositionally biased region" description="Low complexity" evidence="6">
    <location>
        <begin position="348"/>
        <end position="359"/>
    </location>
</feature>
<accession>A0A7R8W5E6</accession>
<dbReference type="Gene3D" id="3.30.160.60">
    <property type="entry name" value="Classic Zinc Finger"/>
    <property type="match status" value="2"/>
</dbReference>
<feature type="compositionally biased region" description="Polar residues" evidence="6">
    <location>
        <begin position="310"/>
        <end position="323"/>
    </location>
</feature>
<dbReference type="OrthoDB" id="10261408at2759"/>
<protein>
    <submittedName>
        <fullName evidence="7">Uncharacterized protein</fullName>
    </submittedName>
</protein>
<feature type="compositionally biased region" description="Basic and acidic residues" evidence="6">
    <location>
        <begin position="271"/>
        <end position="280"/>
    </location>
</feature>
<sequence length="453" mass="49771">MEVDAFCLRWNNHQSNLVNMVQDLLGQFNDVTLLCEDRAIRAHKLVLSACSGYFRRLLISSPMDNQQHPFIFFKDVKAAEMTAVIRFMYEGQVDIQQQELDGVLKLARTLEVTALSEIKTATASEGNPLNKIVHANQIPQSSVATPVQLPTTARAPTITTSMSPLQHILPHAPITTTPVVVQKVPTAKQIPALSRSPCGVQSPRITTIPEAAMTSRKLETAAGNRKQKLQHQPMTDPLAITSSQSPKESSGSELSQGGQTTIPTRAVKIVPKTEDREASKVMKLLPKVEEEEEEEEVYPGEELEDEQDKNNSNKSDGSQSPHSNGLEEGGTGSSGAATPPQKKPRMILPLLTSPTASTTEINEADSSPPSGANDRSARRVVLRRRVPPCPHCGKEFSSPRALSRHVRTHEGFYLPCTECPKTFTRSDSLKRHLQRQHGQDISIANLNAMIQPR</sequence>
<dbReference type="Pfam" id="PF13894">
    <property type="entry name" value="zf-C2H2_4"/>
    <property type="match status" value="1"/>
</dbReference>
<evidence type="ECO:0000256" key="4">
    <source>
        <dbReference type="ARBA" id="ARBA00022833"/>
    </source>
</evidence>
<keyword evidence="5" id="KW-0539">Nucleus</keyword>
<evidence type="ECO:0000313" key="7">
    <source>
        <dbReference type="EMBL" id="CAD7222508.1"/>
    </source>
</evidence>
<keyword evidence="2" id="KW-0677">Repeat</keyword>
<dbReference type="SMART" id="SM00355">
    <property type="entry name" value="ZnF_C2H2"/>
    <property type="match status" value="2"/>
</dbReference>
<evidence type="ECO:0000256" key="3">
    <source>
        <dbReference type="ARBA" id="ARBA00022771"/>
    </source>
</evidence>
<dbReference type="PROSITE" id="PS50097">
    <property type="entry name" value="BTB"/>
    <property type="match status" value="1"/>
</dbReference>
<dbReference type="GO" id="GO:0048513">
    <property type="term" value="P:animal organ development"/>
    <property type="evidence" value="ECO:0007669"/>
    <property type="project" value="UniProtKB-ARBA"/>
</dbReference>
<dbReference type="Gene3D" id="3.30.710.10">
    <property type="entry name" value="Potassium Channel Kv1.1, Chain A"/>
    <property type="match status" value="1"/>
</dbReference>
<dbReference type="EMBL" id="OB660067">
    <property type="protein sequence ID" value="CAD7222508.1"/>
    <property type="molecule type" value="Genomic_DNA"/>
</dbReference>
<dbReference type="InterPro" id="IPR036236">
    <property type="entry name" value="Znf_C2H2_sf"/>
</dbReference>
<dbReference type="SMART" id="SM00225">
    <property type="entry name" value="BTB"/>
    <property type="match status" value="1"/>
</dbReference>
<dbReference type="GO" id="GO:0048666">
    <property type="term" value="P:neuron development"/>
    <property type="evidence" value="ECO:0007669"/>
    <property type="project" value="UniProtKB-ARBA"/>
</dbReference>
<keyword evidence="4" id="KW-0862">Zinc</keyword>
<dbReference type="SUPFAM" id="SSF57667">
    <property type="entry name" value="beta-beta-alpha zinc fingers"/>
    <property type="match status" value="1"/>
</dbReference>
<dbReference type="SUPFAM" id="SSF54695">
    <property type="entry name" value="POZ domain"/>
    <property type="match status" value="1"/>
</dbReference>
<dbReference type="AlphaFoldDB" id="A0A7R8W5E6"/>
<keyword evidence="1" id="KW-0479">Metal-binding</keyword>
<dbReference type="CDD" id="cd18315">
    <property type="entry name" value="BTB_POZ_BAB-like"/>
    <property type="match status" value="1"/>
</dbReference>
<dbReference type="PROSITE" id="PS50157">
    <property type="entry name" value="ZINC_FINGER_C2H2_2"/>
    <property type="match status" value="2"/>
</dbReference>
<feature type="compositionally biased region" description="Polar residues" evidence="6">
    <location>
        <begin position="360"/>
        <end position="370"/>
    </location>
</feature>
<dbReference type="GO" id="GO:0003006">
    <property type="term" value="P:developmental process involved in reproduction"/>
    <property type="evidence" value="ECO:0007669"/>
    <property type="project" value="UniProtKB-ARBA"/>
</dbReference>
<dbReference type="InterPro" id="IPR051095">
    <property type="entry name" value="Dros_DevTransReg"/>
</dbReference>
<dbReference type="FunFam" id="3.30.160.60:FF:000100">
    <property type="entry name" value="Zinc finger 45-like"/>
    <property type="match status" value="1"/>
</dbReference>
<evidence type="ECO:0000256" key="2">
    <source>
        <dbReference type="ARBA" id="ARBA00022737"/>
    </source>
</evidence>
<evidence type="ECO:0000256" key="5">
    <source>
        <dbReference type="ARBA" id="ARBA00023242"/>
    </source>
</evidence>
<reference evidence="7" key="1">
    <citation type="submission" date="2020-11" db="EMBL/GenBank/DDBJ databases">
        <authorList>
            <person name="Tran Van P."/>
        </authorList>
    </citation>
    <scope>NUCLEOTIDE SEQUENCE</scope>
</reference>
<feature type="region of interest" description="Disordered" evidence="6">
    <location>
        <begin position="218"/>
        <end position="378"/>
    </location>
</feature>
<dbReference type="PANTHER" id="PTHR23110:SF98">
    <property type="entry name" value="PRE-LOLA-G, ISOFORM C-RELATED"/>
    <property type="match status" value="1"/>
</dbReference>
<dbReference type="Pfam" id="PF00651">
    <property type="entry name" value="BTB"/>
    <property type="match status" value="1"/>
</dbReference>
<dbReference type="InterPro" id="IPR011333">
    <property type="entry name" value="SKP1/BTB/POZ_sf"/>
</dbReference>
<dbReference type="GO" id="GO:0005634">
    <property type="term" value="C:nucleus"/>
    <property type="evidence" value="ECO:0007669"/>
    <property type="project" value="TreeGrafter"/>
</dbReference>